<dbReference type="EMBL" id="SRLO01001114">
    <property type="protein sequence ID" value="TNN41361.1"/>
    <property type="molecule type" value="Genomic_DNA"/>
</dbReference>
<dbReference type="Proteomes" id="UP000314294">
    <property type="component" value="Unassembled WGS sequence"/>
</dbReference>
<evidence type="ECO:0000256" key="1">
    <source>
        <dbReference type="SAM" id="MobiDB-lite"/>
    </source>
</evidence>
<comment type="caution">
    <text evidence="2">The sequence shown here is derived from an EMBL/GenBank/DDBJ whole genome shotgun (WGS) entry which is preliminary data.</text>
</comment>
<evidence type="ECO:0000313" key="2">
    <source>
        <dbReference type="EMBL" id="TNN41361.1"/>
    </source>
</evidence>
<keyword evidence="3" id="KW-1185">Reference proteome</keyword>
<protein>
    <submittedName>
        <fullName evidence="2">Uncharacterized protein</fullName>
    </submittedName>
</protein>
<gene>
    <name evidence="2" type="ORF">EYF80_048474</name>
</gene>
<feature type="compositionally biased region" description="Low complexity" evidence="1">
    <location>
        <begin position="57"/>
        <end position="78"/>
    </location>
</feature>
<accession>A0A4Z2FK66</accession>
<sequence>MRTRRRSSTSTSVDRRQPGVSRRRRRRRQVTNMSRFWMCVTHAFTSRIVRMKMRAPPSFSLSTSSSSSSTHVTQPGSSGLDCHPLTRHVPGVSTSGCQLSVTRWPRFKIHARGFCSPTGPGSTGS</sequence>
<name>A0A4Z2FK66_9TELE</name>
<feature type="region of interest" description="Disordered" evidence="1">
    <location>
        <begin position="57"/>
        <end position="85"/>
    </location>
</feature>
<dbReference type="AlphaFoldDB" id="A0A4Z2FK66"/>
<organism evidence="2 3">
    <name type="scientific">Liparis tanakae</name>
    <name type="common">Tanaka's snailfish</name>
    <dbReference type="NCBI Taxonomy" id="230148"/>
    <lineage>
        <taxon>Eukaryota</taxon>
        <taxon>Metazoa</taxon>
        <taxon>Chordata</taxon>
        <taxon>Craniata</taxon>
        <taxon>Vertebrata</taxon>
        <taxon>Euteleostomi</taxon>
        <taxon>Actinopterygii</taxon>
        <taxon>Neopterygii</taxon>
        <taxon>Teleostei</taxon>
        <taxon>Neoteleostei</taxon>
        <taxon>Acanthomorphata</taxon>
        <taxon>Eupercaria</taxon>
        <taxon>Perciformes</taxon>
        <taxon>Cottioidei</taxon>
        <taxon>Cottales</taxon>
        <taxon>Liparidae</taxon>
        <taxon>Liparis</taxon>
    </lineage>
</organism>
<reference evidence="2 3" key="1">
    <citation type="submission" date="2019-03" db="EMBL/GenBank/DDBJ databases">
        <title>First draft genome of Liparis tanakae, snailfish: a comprehensive survey of snailfish specific genes.</title>
        <authorList>
            <person name="Kim W."/>
            <person name="Song I."/>
            <person name="Jeong J.-H."/>
            <person name="Kim D."/>
            <person name="Kim S."/>
            <person name="Ryu S."/>
            <person name="Song J.Y."/>
            <person name="Lee S.K."/>
        </authorList>
    </citation>
    <scope>NUCLEOTIDE SEQUENCE [LARGE SCALE GENOMIC DNA]</scope>
    <source>
        <tissue evidence="2">Muscle</tissue>
    </source>
</reference>
<feature type="region of interest" description="Disordered" evidence="1">
    <location>
        <begin position="1"/>
        <end position="31"/>
    </location>
</feature>
<evidence type="ECO:0000313" key="3">
    <source>
        <dbReference type="Proteomes" id="UP000314294"/>
    </source>
</evidence>
<proteinExistence type="predicted"/>